<comment type="caution">
    <text evidence="1">The sequence shown here is derived from an EMBL/GenBank/DDBJ whole genome shotgun (WGS) entry which is preliminary data.</text>
</comment>
<dbReference type="EMBL" id="DRVY01000055">
    <property type="protein sequence ID" value="HHR92248.1"/>
    <property type="molecule type" value="Genomic_DNA"/>
</dbReference>
<gene>
    <name evidence="1" type="ORF">ENL96_01920</name>
</gene>
<sequence>MGTLTLNISIHLTKSGNFPDAKFLLKGATQMKRLFVFIFLCLCFASTIYAGETTTGALQDETIAQSITKDPQGYRGAKWGMTEQEVKSIITDVKWDFNILMGDPYYKDKILDHEATVFFHFNDKGKLIQVRVMVLPKVVKTGFLGIGEEKDEVDLFNSLSRILKEKYGEPKSVWRKISEKRPSDLDWLFPTTQITLREYSILVEGITIVVSIDIVYFQRTIQEGTQKDKDKF</sequence>
<accession>A0A7C5URP5</accession>
<name>A0A7C5URP5_UNCC3</name>
<reference evidence="1" key="1">
    <citation type="journal article" date="2020" name="mSystems">
        <title>Genome- and Community-Level Interaction Insights into Carbon Utilization and Element Cycling Functions of Hydrothermarchaeota in Hydrothermal Sediment.</title>
        <authorList>
            <person name="Zhou Z."/>
            <person name="Liu Y."/>
            <person name="Xu W."/>
            <person name="Pan J."/>
            <person name="Luo Z.H."/>
            <person name="Li M."/>
        </authorList>
    </citation>
    <scope>NUCLEOTIDE SEQUENCE [LARGE SCALE GENOMIC DNA]</scope>
    <source>
        <strain evidence="1">SpSt-1042</strain>
    </source>
</reference>
<organism evidence="1">
    <name type="scientific">candidate division CPR3 bacterium</name>
    <dbReference type="NCBI Taxonomy" id="2268181"/>
    <lineage>
        <taxon>Bacteria</taxon>
        <taxon>Bacteria division CPR3</taxon>
    </lineage>
</organism>
<protein>
    <submittedName>
        <fullName evidence="1">Uncharacterized protein</fullName>
    </submittedName>
</protein>
<proteinExistence type="predicted"/>
<dbReference type="AlphaFoldDB" id="A0A7C5URP5"/>
<evidence type="ECO:0000313" key="1">
    <source>
        <dbReference type="EMBL" id="HHR92248.1"/>
    </source>
</evidence>